<dbReference type="STRING" id="1802557.A3A20_00125"/>
<dbReference type="Proteomes" id="UP000178946">
    <property type="component" value="Unassembled WGS sequence"/>
</dbReference>
<reference evidence="3 4" key="1">
    <citation type="journal article" date="2016" name="Nat. Commun.">
        <title>Thousands of microbial genomes shed light on interconnected biogeochemical processes in an aquifer system.</title>
        <authorList>
            <person name="Anantharaman K."/>
            <person name="Brown C.T."/>
            <person name="Hug L.A."/>
            <person name="Sharon I."/>
            <person name="Castelle C.J."/>
            <person name="Probst A.J."/>
            <person name="Thomas B.C."/>
            <person name="Singh A."/>
            <person name="Wilkins M.J."/>
            <person name="Karaoz U."/>
            <person name="Brodie E.L."/>
            <person name="Williams K.H."/>
            <person name="Hubbard S.S."/>
            <person name="Banfield J.F."/>
        </authorList>
    </citation>
    <scope>NUCLEOTIDE SEQUENCE [LARGE SCALE GENOMIC DNA]</scope>
</reference>
<keyword evidence="2" id="KW-0812">Transmembrane</keyword>
<sequence>MDKLPKSYYLYLAVLAISASAYFLYKSPGAETFPASLVSPVTPATETPPTSSSPAEISTKEELSPPEIKKTTPPPKFDAFEGQEEELEKIDDLESSLLD</sequence>
<dbReference type="AlphaFoldDB" id="A0A1F8DQS4"/>
<feature type="region of interest" description="Disordered" evidence="1">
    <location>
        <begin position="39"/>
        <end position="99"/>
    </location>
</feature>
<keyword evidence="2" id="KW-1133">Transmembrane helix</keyword>
<proteinExistence type="predicted"/>
<gene>
    <name evidence="3" type="ORF">A3A20_00125</name>
</gene>
<name>A0A1F8DQS4_9BACT</name>
<evidence type="ECO:0000256" key="2">
    <source>
        <dbReference type="SAM" id="Phobius"/>
    </source>
</evidence>
<evidence type="ECO:0000313" key="4">
    <source>
        <dbReference type="Proteomes" id="UP000178946"/>
    </source>
</evidence>
<protein>
    <submittedName>
        <fullName evidence="3">Uncharacterized protein</fullName>
    </submittedName>
</protein>
<feature type="transmembrane region" description="Helical" evidence="2">
    <location>
        <begin position="7"/>
        <end position="25"/>
    </location>
</feature>
<dbReference type="EMBL" id="MGIR01000005">
    <property type="protein sequence ID" value="OGM90977.1"/>
    <property type="molecule type" value="Genomic_DNA"/>
</dbReference>
<feature type="compositionally biased region" description="Basic and acidic residues" evidence="1">
    <location>
        <begin position="58"/>
        <end position="70"/>
    </location>
</feature>
<feature type="compositionally biased region" description="Acidic residues" evidence="1">
    <location>
        <begin position="81"/>
        <end position="99"/>
    </location>
</feature>
<feature type="compositionally biased region" description="Low complexity" evidence="1">
    <location>
        <begin position="39"/>
        <end position="57"/>
    </location>
</feature>
<evidence type="ECO:0000313" key="3">
    <source>
        <dbReference type="EMBL" id="OGM90977.1"/>
    </source>
</evidence>
<comment type="caution">
    <text evidence="3">The sequence shown here is derived from an EMBL/GenBank/DDBJ whole genome shotgun (WGS) entry which is preliminary data.</text>
</comment>
<organism evidence="3 4">
    <name type="scientific">Candidatus Wolfebacteria bacterium RIFCSPLOWO2_01_FULL_45_19</name>
    <dbReference type="NCBI Taxonomy" id="1802557"/>
    <lineage>
        <taxon>Bacteria</taxon>
        <taxon>Candidatus Wolfeibacteriota</taxon>
    </lineage>
</organism>
<keyword evidence="2" id="KW-0472">Membrane</keyword>
<accession>A0A1F8DQS4</accession>
<evidence type="ECO:0000256" key="1">
    <source>
        <dbReference type="SAM" id="MobiDB-lite"/>
    </source>
</evidence>